<keyword evidence="5" id="KW-0547">Nucleotide-binding</keyword>
<dbReference type="InterPro" id="IPR050095">
    <property type="entry name" value="ECF_ABC_transporter_ATP-bd"/>
</dbReference>
<dbReference type="Pfam" id="PF00005">
    <property type="entry name" value="ABC_tran"/>
    <property type="match status" value="2"/>
</dbReference>
<dbReference type="InterPro" id="IPR015856">
    <property type="entry name" value="ABC_transpr_CbiO/EcfA_su"/>
</dbReference>
<dbReference type="SMART" id="SM00382">
    <property type="entry name" value="AAA"/>
    <property type="match status" value="2"/>
</dbReference>
<keyword evidence="6 12" id="KW-0067">ATP-binding</keyword>
<dbReference type="InterPro" id="IPR003593">
    <property type="entry name" value="AAA+_ATPase"/>
</dbReference>
<comment type="caution">
    <text evidence="12">The sequence shown here is derived from an EMBL/GenBank/DDBJ whole genome shotgun (WGS) entry which is preliminary data.</text>
</comment>
<feature type="region of interest" description="Disordered" evidence="9">
    <location>
        <begin position="1"/>
        <end position="64"/>
    </location>
</feature>
<keyword evidence="10" id="KW-0732">Signal</keyword>
<dbReference type="EMBL" id="JBHTAI010000004">
    <property type="protein sequence ID" value="MFC7148615.1"/>
    <property type="molecule type" value="Genomic_DNA"/>
</dbReference>
<sequence length="551" mass="60345">MTKNTAAAGAVSGSAPAHAADASSPVLPGVSASTPPTAPSPESTVSGASAPEADSPEPTPTAERPGVIAAGVANLKLKFAGEDALLFRGVSLSFRKGEHTLLLGPSGCGKSTLLQVLSGLIPGSIEVPMLADETVVPERWGFVFQDPETQFCMPYADEEIAFVLENLLVPREEMPDRISRHLRQVGLDLPDPHAPIQTLSQGMKQRLAIATALATEPEVLFLDEPTALLDEEGTEQVWRTIRSVASGRTLIAVEHKIEGVADLFDRIVVLGPDGEIVADGSAEEIFTHYQSELDRFGIWYPGIWEERDRAPGRRRGKINSEPSDRPIVELRNYRGLRGTKPVIEVERAEIKPGDWIAVMGDNGAGKSSLLLAIMRLIKTEGLCRVSGRELRKTEQLAEHAAFVFQNPEFQFVTYTVRDEVEYSLLVDGVGAEERRERSERLMEELQLAQFASRHPYQLSMGQKRRLSVASAIVRGQRLLLLDEPTFGLDARNTFAMLELLERLRSEGMAIVMVTHDSRIADRCCTAIWRIREGRLADAIDLSAQADMAASR</sequence>
<organism evidence="12 13">
    <name type="scientific">Cohnella cellulosilytica</name>
    <dbReference type="NCBI Taxonomy" id="986710"/>
    <lineage>
        <taxon>Bacteria</taxon>
        <taxon>Bacillati</taxon>
        <taxon>Bacillota</taxon>
        <taxon>Bacilli</taxon>
        <taxon>Bacillales</taxon>
        <taxon>Paenibacillaceae</taxon>
        <taxon>Cohnella</taxon>
    </lineage>
</organism>
<dbReference type="PROSITE" id="PS00211">
    <property type="entry name" value="ABC_TRANSPORTER_1"/>
    <property type="match status" value="1"/>
</dbReference>
<evidence type="ECO:0000256" key="8">
    <source>
        <dbReference type="ARBA" id="ARBA00023136"/>
    </source>
</evidence>
<dbReference type="SUPFAM" id="SSF52540">
    <property type="entry name" value="P-loop containing nucleoside triphosphate hydrolases"/>
    <property type="match status" value="2"/>
</dbReference>
<evidence type="ECO:0000256" key="2">
    <source>
        <dbReference type="ARBA" id="ARBA00005417"/>
    </source>
</evidence>
<name>A0ABW2FCV6_9BACL</name>
<dbReference type="InterPro" id="IPR027417">
    <property type="entry name" value="P-loop_NTPase"/>
</dbReference>
<evidence type="ECO:0000313" key="12">
    <source>
        <dbReference type="EMBL" id="MFC7148615.1"/>
    </source>
</evidence>
<evidence type="ECO:0000256" key="9">
    <source>
        <dbReference type="SAM" id="MobiDB-lite"/>
    </source>
</evidence>
<dbReference type="PROSITE" id="PS50893">
    <property type="entry name" value="ABC_TRANSPORTER_2"/>
    <property type="match status" value="2"/>
</dbReference>
<evidence type="ECO:0000256" key="7">
    <source>
        <dbReference type="ARBA" id="ARBA00022967"/>
    </source>
</evidence>
<keyword evidence="13" id="KW-1185">Reference proteome</keyword>
<accession>A0ABW2FCV6</accession>
<evidence type="ECO:0000259" key="11">
    <source>
        <dbReference type="PROSITE" id="PS50893"/>
    </source>
</evidence>
<evidence type="ECO:0000256" key="3">
    <source>
        <dbReference type="ARBA" id="ARBA00022448"/>
    </source>
</evidence>
<reference evidence="13" key="1">
    <citation type="journal article" date="2019" name="Int. J. Syst. Evol. Microbiol.">
        <title>The Global Catalogue of Microorganisms (GCM) 10K type strain sequencing project: providing services to taxonomists for standard genome sequencing and annotation.</title>
        <authorList>
            <consortium name="The Broad Institute Genomics Platform"/>
            <consortium name="The Broad Institute Genome Sequencing Center for Infectious Disease"/>
            <person name="Wu L."/>
            <person name="Ma J."/>
        </authorList>
    </citation>
    <scope>NUCLEOTIDE SEQUENCE [LARGE SCALE GENOMIC DNA]</scope>
    <source>
        <strain evidence="13">KCTC 12907</strain>
    </source>
</reference>
<feature type="domain" description="ABC transporter" evidence="11">
    <location>
        <begin position="328"/>
        <end position="551"/>
    </location>
</feature>
<keyword evidence="3" id="KW-0813">Transport</keyword>
<comment type="subcellular location">
    <subcellularLocation>
        <location evidence="1">Cell membrane</location>
        <topology evidence="1">Peripheral membrane protein</topology>
    </subcellularLocation>
</comment>
<dbReference type="RefSeq" id="WP_378045032.1">
    <property type="nucleotide sequence ID" value="NZ_JBHMDN010000007.1"/>
</dbReference>
<evidence type="ECO:0000313" key="13">
    <source>
        <dbReference type="Proteomes" id="UP001596378"/>
    </source>
</evidence>
<dbReference type="CDD" id="cd03225">
    <property type="entry name" value="ABC_cobalt_CbiO_domain1"/>
    <property type="match status" value="2"/>
</dbReference>
<keyword evidence="8" id="KW-0472">Membrane</keyword>
<evidence type="ECO:0000256" key="10">
    <source>
        <dbReference type="SAM" id="SignalP"/>
    </source>
</evidence>
<feature type="chain" id="PRO_5046675267" evidence="10">
    <location>
        <begin position="20"/>
        <end position="551"/>
    </location>
</feature>
<protein>
    <submittedName>
        <fullName evidence="12">ABC transporter ATP-binding protein</fullName>
    </submittedName>
</protein>
<dbReference type="InterPro" id="IPR003439">
    <property type="entry name" value="ABC_transporter-like_ATP-bd"/>
</dbReference>
<evidence type="ECO:0000256" key="5">
    <source>
        <dbReference type="ARBA" id="ARBA00022741"/>
    </source>
</evidence>
<keyword evidence="7" id="KW-1278">Translocase</keyword>
<dbReference type="InterPro" id="IPR017871">
    <property type="entry name" value="ABC_transporter-like_CS"/>
</dbReference>
<feature type="domain" description="ABC transporter" evidence="11">
    <location>
        <begin position="72"/>
        <end position="298"/>
    </location>
</feature>
<evidence type="ECO:0000256" key="1">
    <source>
        <dbReference type="ARBA" id="ARBA00004202"/>
    </source>
</evidence>
<feature type="compositionally biased region" description="Low complexity" evidence="9">
    <location>
        <begin position="1"/>
        <end position="46"/>
    </location>
</feature>
<keyword evidence="4" id="KW-1003">Cell membrane</keyword>
<evidence type="ECO:0000256" key="6">
    <source>
        <dbReference type="ARBA" id="ARBA00022840"/>
    </source>
</evidence>
<dbReference type="Gene3D" id="3.40.50.300">
    <property type="entry name" value="P-loop containing nucleotide triphosphate hydrolases"/>
    <property type="match status" value="2"/>
</dbReference>
<dbReference type="PANTHER" id="PTHR43553">
    <property type="entry name" value="HEAVY METAL TRANSPORTER"/>
    <property type="match status" value="1"/>
</dbReference>
<evidence type="ECO:0000256" key="4">
    <source>
        <dbReference type="ARBA" id="ARBA00022475"/>
    </source>
</evidence>
<gene>
    <name evidence="12" type="ORF">ACFQMJ_08780</name>
</gene>
<feature type="signal peptide" evidence="10">
    <location>
        <begin position="1"/>
        <end position="19"/>
    </location>
</feature>
<proteinExistence type="inferred from homology"/>
<dbReference type="Proteomes" id="UP001596378">
    <property type="component" value="Unassembled WGS sequence"/>
</dbReference>
<comment type="similarity">
    <text evidence="2">Belongs to the ABC transporter superfamily.</text>
</comment>
<dbReference type="GO" id="GO:0005524">
    <property type="term" value="F:ATP binding"/>
    <property type="evidence" value="ECO:0007669"/>
    <property type="project" value="UniProtKB-KW"/>
</dbReference>